<dbReference type="Proteomes" id="UP000297475">
    <property type="component" value="Unassembled WGS sequence"/>
</dbReference>
<dbReference type="OrthoDB" id="9806350at2"/>
<evidence type="ECO:0000259" key="1">
    <source>
        <dbReference type="Pfam" id="PF14588"/>
    </source>
</evidence>
<proteinExistence type="predicted"/>
<name>A0A4Z0W8E4_9GAMM</name>
<dbReference type="PANTHER" id="PTHR43760:SF1">
    <property type="entry name" value="ENDORIBONUCLEASE L-PSP_CHORISMATE MUTASE-LIKE DOMAIN-CONTAINING PROTEIN"/>
    <property type="match status" value="1"/>
</dbReference>
<evidence type="ECO:0000313" key="3">
    <source>
        <dbReference type="Proteomes" id="UP000297475"/>
    </source>
</evidence>
<dbReference type="RefSeq" id="WP_135480064.1">
    <property type="nucleotide sequence ID" value="NZ_SRMF01000001.1"/>
</dbReference>
<sequence>MAQLLSIEERLNKAGIVLPEPASPIGCFANTVIHDGVVWVSGQGPINAEGELEKGKVGQDISRETARAHARLVGINILGVLNATLGGLDKVDRVLKLTGLINATPDFQHHPYVIDGISNLMVEIFEEKGIHGRTSFGVASLPNNITVEIEGMFTLK</sequence>
<dbReference type="Gene3D" id="3.30.1330.40">
    <property type="entry name" value="RutC-like"/>
    <property type="match status" value="1"/>
</dbReference>
<protein>
    <submittedName>
        <fullName evidence="2">RidA family protein</fullName>
    </submittedName>
</protein>
<accession>A0A4Z0W8E4</accession>
<dbReference type="InterPro" id="IPR035959">
    <property type="entry name" value="RutC-like_sf"/>
</dbReference>
<dbReference type="InterPro" id="IPR013813">
    <property type="entry name" value="Endoribo_LPSP/chorism_mut-like"/>
</dbReference>
<feature type="domain" description="Endoribonuclease L-PSP/chorismate mutase-like" evidence="1">
    <location>
        <begin position="8"/>
        <end position="144"/>
    </location>
</feature>
<dbReference type="CDD" id="cd02199">
    <property type="entry name" value="YjgF_YER057c_UK114_like_1"/>
    <property type="match status" value="1"/>
</dbReference>
<gene>
    <name evidence="2" type="ORF">E4656_00095</name>
</gene>
<dbReference type="PANTHER" id="PTHR43760">
    <property type="entry name" value="ENDORIBONUCLEASE-RELATED"/>
    <property type="match status" value="1"/>
</dbReference>
<dbReference type="AlphaFoldDB" id="A0A4Z0W8E4"/>
<reference evidence="2 3" key="1">
    <citation type="submission" date="2019-04" db="EMBL/GenBank/DDBJ databases">
        <title>Natronospirillum operosus gen. nov., sp. nov., a haloalkaliphilic satellite isolated from decaying biomass of laboratory culture of cyanobacterium Geitlerinema sp. and proposal of Natronospirillaceae fam. nov. and Saccharospirillaceae fam. nov.</title>
        <authorList>
            <person name="Kevbrin V."/>
            <person name="Boltyanskaya Y."/>
            <person name="Koziaeva V."/>
            <person name="Grouzdev D.S."/>
            <person name="Park M."/>
            <person name="Cho J."/>
        </authorList>
    </citation>
    <scope>NUCLEOTIDE SEQUENCE [LARGE SCALE GENOMIC DNA]</scope>
    <source>
        <strain evidence="2 3">G-116</strain>
    </source>
</reference>
<dbReference type="Pfam" id="PF14588">
    <property type="entry name" value="YjgF_endoribonc"/>
    <property type="match status" value="1"/>
</dbReference>
<keyword evidence="3" id="KW-1185">Reference proteome</keyword>
<evidence type="ECO:0000313" key="2">
    <source>
        <dbReference type="EMBL" id="TGG94869.1"/>
    </source>
</evidence>
<dbReference type="SUPFAM" id="SSF55298">
    <property type="entry name" value="YjgF-like"/>
    <property type="match status" value="1"/>
</dbReference>
<dbReference type="EMBL" id="SRMF01000001">
    <property type="protein sequence ID" value="TGG94869.1"/>
    <property type="molecule type" value="Genomic_DNA"/>
</dbReference>
<comment type="caution">
    <text evidence="2">The sequence shown here is derived from an EMBL/GenBank/DDBJ whole genome shotgun (WGS) entry which is preliminary data.</text>
</comment>
<organism evidence="2 3">
    <name type="scientific">Natronospirillum operosum</name>
    <dbReference type="NCBI Taxonomy" id="2759953"/>
    <lineage>
        <taxon>Bacteria</taxon>
        <taxon>Pseudomonadati</taxon>
        <taxon>Pseudomonadota</taxon>
        <taxon>Gammaproteobacteria</taxon>
        <taxon>Oceanospirillales</taxon>
        <taxon>Natronospirillaceae</taxon>
        <taxon>Natronospirillum</taxon>
    </lineage>
</organism>